<dbReference type="AlphaFoldDB" id="A0AAW4XSY8"/>
<evidence type="ECO:0000256" key="1">
    <source>
        <dbReference type="ARBA" id="ARBA00001954"/>
    </source>
</evidence>
<evidence type="ECO:0000313" key="8">
    <source>
        <dbReference type="Proteomes" id="UP001199260"/>
    </source>
</evidence>
<dbReference type="Gene3D" id="3.40.366.30">
    <property type="entry name" value="50S ribosomal protein L16 arginine hydroxylase, Chain A, Domain 2"/>
    <property type="match status" value="1"/>
</dbReference>
<keyword evidence="8" id="KW-1185">Reference proteome</keyword>
<evidence type="ECO:0000256" key="2">
    <source>
        <dbReference type="ARBA" id="ARBA00022723"/>
    </source>
</evidence>
<name>A0AAW4XSY8_9BURK</name>
<dbReference type="RefSeq" id="WP_230771855.1">
    <property type="nucleotide sequence ID" value="NZ_JAJNCT010000005.1"/>
</dbReference>
<dbReference type="SUPFAM" id="SSF51197">
    <property type="entry name" value="Clavaminate synthase-like"/>
    <property type="match status" value="1"/>
</dbReference>
<dbReference type="Pfam" id="PF08007">
    <property type="entry name" value="JmjC_2"/>
    <property type="match status" value="1"/>
</dbReference>
<dbReference type="Gene3D" id="2.60.120.650">
    <property type="entry name" value="Cupin"/>
    <property type="match status" value="1"/>
</dbReference>
<keyword evidence="3" id="KW-0223">Dioxygenase</keyword>
<dbReference type="InterPro" id="IPR003347">
    <property type="entry name" value="JmjC_dom"/>
</dbReference>
<keyword evidence="4" id="KW-0560">Oxidoreductase</keyword>
<proteinExistence type="predicted"/>
<dbReference type="Pfam" id="PF20514">
    <property type="entry name" value="WHD_ROXA"/>
    <property type="match status" value="1"/>
</dbReference>
<dbReference type="GO" id="GO:0046872">
    <property type="term" value="F:metal ion binding"/>
    <property type="evidence" value="ECO:0007669"/>
    <property type="project" value="UniProtKB-KW"/>
</dbReference>
<reference evidence="7 8" key="1">
    <citation type="submission" date="2021-11" db="EMBL/GenBank/DDBJ databases">
        <title>Genome sequence.</title>
        <authorList>
            <person name="Sun Q."/>
        </authorList>
    </citation>
    <scope>NUCLEOTIDE SEQUENCE [LARGE SCALE GENOMIC DNA]</scope>
    <source>
        <strain evidence="7 8">KCTC 12005</strain>
    </source>
</reference>
<comment type="cofactor">
    <cofactor evidence="1">
        <name>Fe(2+)</name>
        <dbReference type="ChEBI" id="CHEBI:29033"/>
    </cofactor>
</comment>
<dbReference type="InterPro" id="IPR039994">
    <property type="entry name" value="NO66-like"/>
</dbReference>
<comment type="caution">
    <text evidence="7">The sequence shown here is derived from an EMBL/GenBank/DDBJ whole genome shotgun (WGS) entry which is preliminary data.</text>
</comment>
<protein>
    <submittedName>
        <fullName evidence="7">Cupin domain-containing protein</fullName>
    </submittedName>
</protein>
<feature type="domain" description="JmjC" evidence="6">
    <location>
        <begin position="103"/>
        <end position="229"/>
    </location>
</feature>
<dbReference type="PANTHER" id="PTHR13096:SF8">
    <property type="entry name" value="RIBOSOMAL OXYGENASE 1"/>
    <property type="match status" value="1"/>
</dbReference>
<keyword evidence="5" id="KW-0408">Iron</keyword>
<dbReference type="PANTHER" id="PTHR13096">
    <property type="entry name" value="MINA53 MYC INDUCED NUCLEAR ANTIGEN"/>
    <property type="match status" value="1"/>
</dbReference>
<dbReference type="EMBL" id="JAJNCT010000005">
    <property type="protein sequence ID" value="MCD2164507.1"/>
    <property type="molecule type" value="Genomic_DNA"/>
</dbReference>
<sequence>MQIEQALPLLGGISPAQFMRRYWQKKPLLVRGAVSDWKDLQLPLPRSQLFELAGEEGVESRLIQHKAGAWSVKHGPFSRRVIPSLKTPEWTLLLQGLDLHSDAAHALLQRFAFVPAARLDDLMVSYASDGGGVGPHFDSYDVFLLQAHGKRRWRIGKQKNLALKEGIPLKILAEFEAQEEYVLEPGDMLYLPPRYAHDGVAEGECMTYSIGFRSPAQQELAGELLMRMSEGDEMDGEVNAKAASPIYQDPKQTAVQAPGAIPPAMLDFARAAIEKRLAEPLALARALGESLTEPKANVWFEPEDFPAMLEAVALDRKTRMMYDEHHVFINGESYRAAGRDFSLMKKLADGRHLDRRDISGASDDALQLLSQWCEDGWAHAVPQ</sequence>
<evidence type="ECO:0000256" key="3">
    <source>
        <dbReference type="ARBA" id="ARBA00022964"/>
    </source>
</evidence>
<keyword evidence="2" id="KW-0479">Metal-binding</keyword>
<evidence type="ECO:0000256" key="5">
    <source>
        <dbReference type="ARBA" id="ARBA00023004"/>
    </source>
</evidence>
<dbReference type="PROSITE" id="PS51184">
    <property type="entry name" value="JMJC"/>
    <property type="match status" value="1"/>
</dbReference>
<dbReference type="SMART" id="SM00558">
    <property type="entry name" value="JmjC"/>
    <property type="match status" value="1"/>
</dbReference>
<gene>
    <name evidence="7" type="ORF">LPW39_05100</name>
</gene>
<organism evidence="7 8">
    <name type="scientific">Comamonas koreensis</name>
    <dbReference type="NCBI Taxonomy" id="160825"/>
    <lineage>
        <taxon>Bacteria</taxon>
        <taxon>Pseudomonadati</taxon>
        <taxon>Pseudomonadota</taxon>
        <taxon>Betaproteobacteria</taxon>
        <taxon>Burkholderiales</taxon>
        <taxon>Comamonadaceae</taxon>
        <taxon>Comamonas</taxon>
    </lineage>
</organism>
<evidence type="ECO:0000313" key="7">
    <source>
        <dbReference type="EMBL" id="MCD2164507.1"/>
    </source>
</evidence>
<evidence type="ECO:0000256" key="4">
    <source>
        <dbReference type="ARBA" id="ARBA00023002"/>
    </source>
</evidence>
<accession>A0AAW4XSY8</accession>
<dbReference type="InterPro" id="IPR046799">
    <property type="entry name" value="ROXA-like_wH"/>
</dbReference>
<evidence type="ECO:0000259" key="6">
    <source>
        <dbReference type="PROSITE" id="PS51184"/>
    </source>
</evidence>
<dbReference type="GO" id="GO:0016706">
    <property type="term" value="F:2-oxoglutarate-dependent dioxygenase activity"/>
    <property type="evidence" value="ECO:0007669"/>
    <property type="project" value="TreeGrafter"/>
</dbReference>
<dbReference type="Proteomes" id="UP001199260">
    <property type="component" value="Unassembled WGS sequence"/>
</dbReference>